<dbReference type="InterPro" id="IPR005151">
    <property type="entry name" value="Tail-specific_protease"/>
</dbReference>
<protein>
    <recommendedName>
        <fullName evidence="2">Tail specific protease domain-containing protein</fullName>
    </recommendedName>
</protein>
<dbReference type="InterPro" id="IPR029045">
    <property type="entry name" value="ClpP/crotonase-like_dom_sf"/>
</dbReference>
<evidence type="ECO:0000259" key="2">
    <source>
        <dbReference type="Pfam" id="PF03572"/>
    </source>
</evidence>
<keyword evidence="4" id="KW-1185">Reference proteome</keyword>
<feature type="signal peptide" evidence="1">
    <location>
        <begin position="1"/>
        <end position="31"/>
    </location>
</feature>
<feature type="domain" description="Tail specific protease" evidence="2">
    <location>
        <begin position="191"/>
        <end position="484"/>
    </location>
</feature>
<dbReference type="Gene3D" id="3.90.226.10">
    <property type="entry name" value="2-enoyl-CoA Hydratase, Chain A, domain 1"/>
    <property type="match status" value="1"/>
</dbReference>
<keyword evidence="1" id="KW-0732">Signal</keyword>
<sequence>MWTTTLMKNNKTCQLVLAMALMAANCSLAHAAPLVTAFDARAWQDDYVFLKQQLQKQYANLAWFASPQAKVNLPQLDAYTRKALALAENDEQAKAVLRNFIDAFHDGHLRLITRSSNTIPTPANATASEPPAVAIENMDVENACAAIGVGSTSRVPFSLPLESLPGFALLSDGATQAFRAGIITTEQGSKLGVVRIPRFREAEYPGLCAQAWKTLSAGKQNITAKQLRNAMADAWFEVLAAHLVRMKAAGVQAVLVDVGGNGGGNDFGDWSARLFTSRAVYSASLLMAAGPIAQAYLEEELQAMRKTYEDSKFAHTAQRSTMQAAIALFEKAREDMPASSCDLSWVWQEQRPWQADGCANLAKVGFASGPYAYLPASTDTETSYVSRMYWAANVDKYRGSWTGPVYVLTDRGVGSAAEAFVAIMKDNAVIKTIGTVTGGSGCGNMQAIRPIVLPHSGLSFQAPDCVRLRADGSDEVMGITPDLPIDAITGESERARAARVIKTVERDMSGINPAR</sequence>
<comment type="caution">
    <text evidence="3">The sequence shown here is derived from an EMBL/GenBank/DDBJ whole genome shotgun (WGS) entry which is preliminary data.</text>
</comment>
<evidence type="ECO:0000313" key="4">
    <source>
        <dbReference type="Proteomes" id="UP000650424"/>
    </source>
</evidence>
<feature type="chain" id="PRO_5046225540" description="Tail specific protease domain-containing protein" evidence="1">
    <location>
        <begin position="32"/>
        <end position="515"/>
    </location>
</feature>
<gene>
    <name evidence="3" type="ORF">H8L32_03595</name>
</gene>
<proteinExistence type="predicted"/>
<accession>A0ABR6ZMC9</accession>
<evidence type="ECO:0000313" key="3">
    <source>
        <dbReference type="EMBL" id="MBC3916560.1"/>
    </source>
</evidence>
<name>A0ABR6ZMC9_9BURK</name>
<dbReference type="SUPFAM" id="SSF52096">
    <property type="entry name" value="ClpP/crotonase"/>
    <property type="match status" value="1"/>
</dbReference>
<dbReference type="Proteomes" id="UP000650424">
    <property type="component" value="Unassembled WGS sequence"/>
</dbReference>
<reference evidence="3 4" key="1">
    <citation type="submission" date="2020-08" db="EMBL/GenBank/DDBJ databases">
        <title>Novel species isolated from subtropical streams in China.</title>
        <authorList>
            <person name="Lu H."/>
        </authorList>
    </citation>
    <scope>NUCLEOTIDE SEQUENCE [LARGE SCALE GENOMIC DNA]</scope>
    <source>
        <strain evidence="3 4">CY18W</strain>
    </source>
</reference>
<dbReference type="Pfam" id="PF03572">
    <property type="entry name" value="Peptidase_S41"/>
    <property type="match status" value="1"/>
</dbReference>
<evidence type="ECO:0000256" key="1">
    <source>
        <dbReference type="SAM" id="SignalP"/>
    </source>
</evidence>
<dbReference type="RefSeq" id="WP_186945816.1">
    <property type="nucleotide sequence ID" value="NZ_JACOGF010000002.1"/>
</dbReference>
<organism evidence="3 4">
    <name type="scientific">Undibacterium hunanense</name>
    <dbReference type="NCBI Taxonomy" id="2762292"/>
    <lineage>
        <taxon>Bacteria</taxon>
        <taxon>Pseudomonadati</taxon>
        <taxon>Pseudomonadota</taxon>
        <taxon>Betaproteobacteria</taxon>
        <taxon>Burkholderiales</taxon>
        <taxon>Oxalobacteraceae</taxon>
        <taxon>Undibacterium</taxon>
    </lineage>
</organism>
<dbReference type="EMBL" id="JACOGF010000002">
    <property type="protein sequence ID" value="MBC3916560.1"/>
    <property type="molecule type" value="Genomic_DNA"/>
</dbReference>